<evidence type="ECO:0000313" key="5">
    <source>
        <dbReference type="Proteomes" id="UP000192333"/>
    </source>
</evidence>
<dbReference type="EMBL" id="LT838813">
    <property type="protein sequence ID" value="SMD45287.1"/>
    <property type="molecule type" value="Genomic_DNA"/>
</dbReference>
<accession>A0A1W2H8S2</accession>
<name>A0A1W2H8S2_9BACT</name>
<proteinExistence type="predicted"/>
<evidence type="ECO:0000259" key="3">
    <source>
        <dbReference type="Pfam" id="PF13290"/>
    </source>
</evidence>
<sequence>MPKNQKIFAILENSLIALHGLILILVIGQDQIQLPSFLEVVGRMHPLLLHFPIVMLFLAALLFWFPDALGANMKIALKGLLLSALFFTGITVLAGLFLSVEDGYVKEDFENHQWTGLLVFWLGTLWYWFWAKEKLAVAKGLSLVVLALVLATGHLGASLTHGEDFLFAPLKSESDLPQVSFEEALAFDHVIKPILDQKCISCHKAGKVKGDLRMDEVQYILKGGEMGPAIDMQDLENSQILIHILYPLEDEFHMPPKGKPQLTETELALIQSWILDSAHFDKKLTAYSPESEFIALAKEKFAGQESKTYTFKAANVKTIAELNNDYRKVVTTYPNSPGLSVTFFGKNQFDPNTIDDLKKVKEQVVELNFQNMPLKDNDLQKIANYPNLEVLNLNFTGIEGNTLTELQNLQNLKHLSLSGNPLSEAAFESLKEFDQLKDLFVWTNKNADAISSLKAALPNTRVEGGFQDNGTLYQLNAPQIEFDKSIFTDKIAVSLKHPIGSVNIFYTLDNTMPDSSNHQVYSGPISLDQNTTLRARAFADGWLGSTEKQAVFFRSKIQPDSYNLVHPPHQSYKGAGALTLFDLEKGDEDFATGKWLGFQDTPFEIQMDFKSPQSIQNIAFSTLAAEGSYIFPPSKVEVWIKTQNTDWKLVDTQKPEQPTGNRDRMLQMYESKINQSDVTAVKAKLTPVNPLPKWHPGAGGKGWVFIDEILIN</sequence>
<feature type="transmembrane region" description="Helical" evidence="1">
    <location>
        <begin position="7"/>
        <end position="27"/>
    </location>
</feature>
<dbReference type="Gene3D" id="3.80.10.10">
    <property type="entry name" value="Ribonuclease Inhibitor"/>
    <property type="match status" value="1"/>
</dbReference>
<dbReference type="Pfam" id="PF07635">
    <property type="entry name" value="PSCyt1"/>
    <property type="match status" value="1"/>
</dbReference>
<dbReference type="Proteomes" id="UP000192333">
    <property type="component" value="Chromosome I"/>
</dbReference>
<organism evidence="4 5">
    <name type="scientific">Aquiflexum balticum DSM 16537</name>
    <dbReference type="NCBI Taxonomy" id="758820"/>
    <lineage>
        <taxon>Bacteria</taxon>
        <taxon>Pseudomonadati</taxon>
        <taxon>Bacteroidota</taxon>
        <taxon>Cytophagia</taxon>
        <taxon>Cytophagales</taxon>
        <taxon>Cyclobacteriaceae</taxon>
        <taxon>Aquiflexum</taxon>
    </lineage>
</organism>
<evidence type="ECO:0000259" key="2">
    <source>
        <dbReference type="Pfam" id="PF07635"/>
    </source>
</evidence>
<feature type="domain" description="GH29D-like beta-sandwich" evidence="3">
    <location>
        <begin position="487"/>
        <end position="541"/>
    </location>
</feature>
<dbReference type="RefSeq" id="WP_084122022.1">
    <property type="nucleotide sequence ID" value="NZ_LT838813.1"/>
</dbReference>
<feature type="domain" description="Cytochrome C Planctomycete-type" evidence="2">
    <location>
        <begin position="199"/>
        <end position="258"/>
    </location>
</feature>
<dbReference type="PANTHER" id="PTHR35889:SF3">
    <property type="entry name" value="F-BOX DOMAIN-CONTAINING PROTEIN"/>
    <property type="match status" value="1"/>
</dbReference>
<reference evidence="5" key="1">
    <citation type="submission" date="2017-04" db="EMBL/GenBank/DDBJ databases">
        <authorList>
            <person name="Varghese N."/>
            <person name="Submissions S."/>
        </authorList>
    </citation>
    <scope>NUCLEOTIDE SEQUENCE [LARGE SCALE GENOMIC DNA]</scope>
    <source>
        <strain evidence="5">DSM 16537</strain>
    </source>
</reference>
<dbReference type="STRING" id="758820.SAMN00777080_3935"/>
<keyword evidence="1" id="KW-1133">Transmembrane helix</keyword>
<keyword evidence="1" id="KW-0472">Membrane</keyword>
<dbReference type="InterPro" id="IPR011429">
    <property type="entry name" value="Cyt_c_Planctomycete-type"/>
</dbReference>
<protein>
    <submittedName>
        <fullName evidence="4">Uncharacterized membrane protein</fullName>
    </submittedName>
</protein>
<dbReference type="InterPro" id="IPR059177">
    <property type="entry name" value="GH29D-like_dom"/>
</dbReference>
<dbReference type="PANTHER" id="PTHR35889">
    <property type="entry name" value="CYCLOINULO-OLIGOSACCHARIDE FRUCTANOTRANSFERASE-RELATED"/>
    <property type="match status" value="1"/>
</dbReference>
<evidence type="ECO:0000313" key="4">
    <source>
        <dbReference type="EMBL" id="SMD45287.1"/>
    </source>
</evidence>
<gene>
    <name evidence="4" type="ORF">SAMN00777080_3935</name>
</gene>
<dbReference type="SUPFAM" id="SSF52047">
    <property type="entry name" value="RNI-like"/>
    <property type="match status" value="1"/>
</dbReference>
<feature type="transmembrane region" description="Helical" evidence="1">
    <location>
        <begin position="112"/>
        <end position="129"/>
    </location>
</feature>
<dbReference type="InterPro" id="IPR032675">
    <property type="entry name" value="LRR_dom_sf"/>
</dbReference>
<feature type="transmembrane region" description="Helical" evidence="1">
    <location>
        <begin position="141"/>
        <end position="159"/>
    </location>
</feature>
<dbReference type="AlphaFoldDB" id="A0A1W2H8S2"/>
<feature type="transmembrane region" description="Helical" evidence="1">
    <location>
        <begin position="77"/>
        <end position="100"/>
    </location>
</feature>
<dbReference type="Pfam" id="PF13290">
    <property type="entry name" value="CHB_HEX_C_1"/>
    <property type="match status" value="1"/>
</dbReference>
<evidence type="ECO:0000256" key="1">
    <source>
        <dbReference type="SAM" id="Phobius"/>
    </source>
</evidence>
<dbReference type="OrthoDB" id="713772at2"/>
<keyword evidence="1" id="KW-0812">Transmembrane</keyword>
<keyword evidence="5" id="KW-1185">Reference proteome</keyword>
<feature type="transmembrane region" description="Helical" evidence="1">
    <location>
        <begin position="47"/>
        <end position="65"/>
    </location>
</feature>